<dbReference type="OMA" id="VIQCTKL"/>
<feature type="region of interest" description="Disordered" evidence="2">
    <location>
        <begin position="119"/>
        <end position="276"/>
    </location>
</feature>
<feature type="region of interest" description="Disordered" evidence="2">
    <location>
        <begin position="557"/>
        <end position="577"/>
    </location>
</feature>
<gene>
    <name evidence="4" type="ORF">scyTo_0015604</name>
</gene>
<feature type="compositionally biased region" description="Polar residues" evidence="2">
    <location>
        <begin position="349"/>
        <end position="380"/>
    </location>
</feature>
<feature type="region of interest" description="Disordered" evidence="2">
    <location>
        <begin position="344"/>
        <end position="386"/>
    </location>
</feature>
<evidence type="ECO:0000313" key="4">
    <source>
        <dbReference type="EMBL" id="GCB77099.1"/>
    </source>
</evidence>
<feature type="coiled-coil region" evidence="1">
    <location>
        <begin position="509"/>
        <end position="557"/>
    </location>
</feature>
<dbReference type="PANTHER" id="PTHR14421">
    <property type="entry name" value="SPERMATOGENESIS-ASSOCIATED PROTEIN 1"/>
    <property type="match status" value="1"/>
</dbReference>
<feature type="compositionally biased region" description="Polar residues" evidence="2">
    <location>
        <begin position="178"/>
        <end position="195"/>
    </location>
</feature>
<keyword evidence="5" id="KW-1185">Reference proteome</keyword>
<dbReference type="Pfam" id="PF15743">
    <property type="entry name" value="SPATA1_C"/>
    <property type="match status" value="1"/>
</dbReference>
<feature type="compositionally biased region" description="Basic and acidic residues" evidence="2">
    <location>
        <begin position="196"/>
        <end position="209"/>
    </location>
</feature>
<feature type="compositionally biased region" description="Polar residues" evidence="2">
    <location>
        <begin position="130"/>
        <end position="144"/>
    </location>
</feature>
<evidence type="ECO:0000256" key="2">
    <source>
        <dbReference type="SAM" id="MobiDB-lite"/>
    </source>
</evidence>
<dbReference type="OrthoDB" id="9901850at2759"/>
<organism evidence="4 5">
    <name type="scientific">Scyliorhinus torazame</name>
    <name type="common">Cloudy catshark</name>
    <name type="synonym">Catulus torazame</name>
    <dbReference type="NCBI Taxonomy" id="75743"/>
    <lineage>
        <taxon>Eukaryota</taxon>
        <taxon>Metazoa</taxon>
        <taxon>Chordata</taxon>
        <taxon>Craniata</taxon>
        <taxon>Vertebrata</taxon>
        <taxon>Chondrichthyes</taxon>
        <taxon>Elasmobranchii</taxon>
        <taxon>Galeomorphii</taxon>
        <taxon>Galeoidea</taxon>
        <taxon>Carcharhiniformes</taxon>
        <taxon>Scyliorhinidae</taxon>
        <taxon>Scyliorhinus</taxon>
    </lineage>
</organism>
<evidence type="ECO:0000313" key="5">
    <source>
        <dbReference type="Proteomes" id="UP000288216"/>
    </source>
</evidence>
<dbReference type="AlphaFoldDB" id="A0A401PVF3"/>
<dbReference type="InterPro" id="IPR039062">
    <property type="entry name" value="SPAT1"/>
</dbReference>
<comment type="caution">
    <text evidence="4">The sequence shown here is derived from an EMBL/GenBank/DDBJ whole genome shotgun (WGS) entry which is preliminary data.</text>
</comment>
<proteinExistence type="predicted"/>
<name>A0A401PVF3_SCYTO</name>
<feature type="compositionally biased region" description="Polar residues" evidence="2">
    <location>
        <begin position="258"/>
        <end position="276"/>
    </location>
</feature>
<dbReference type="PANTHER" id="PTHR14421:SF3">
    <property type="entry name" value="SPERMATOGENESIS-ASSOCIATED PROTEIN 1"/>
    <property type="match status" value="1"/>
</dbReference>
<keyword evidence="1" id="KW-0175">Coiled coil</keyword>
<feature type="coiled-coil region" evidence="1">
    <location>
        <begin position="403"/>
        <end position="437"/>
    </location>
</feature>
<evidence type="ECO:0000256" key="1">
    <source>
        <dbReference type="SAM" id="Coils"/>
    </source>
</evidence>
<evidence type="ECO:0000259" key="3">
    <source>
        <dbReference type="Pfam" id="PF15743"/>
    </source>
</evidence>
<accession>A0A401PVF3</accession>
<dbReference type="EMBL" id="BFAA01008921">
    <property type="protein sequence ID" value="GCB77099.1"/>
    <property type="molecule type" value="Genomic_DNA"/>
</dbReference>
<dbReference type="InterPro" id="IPR031478">
    <property type="entry name" value="SPATA1_C"/>
</dbReference>
<feature type="domain" description="Spermatogenesis-associated protein 1 C-terminal" evidence="3">
    <location>
        <begin position="409"/>
        <end position="555"/>
    </location>
</feature>
<dbReference type="Proteomes" id="UP000288216">
    <property type="component" value="Unassembled WGS sequence"/>
</dbReference>
<protein>
    <recommendedName>
        <fullName evidence="3">Spermatogenesis-associated protein 1 C-terminal domain-containing protein</fullName>
    </recommendedName>
</protein>
<sequence>MRSAGRRRTPSAGVLELHVFYVPADLWNSKLNTVSNHAISKFISAGFVRVLPDLCLKAVRQQIGELIGAHPEDDKFVFLKCVGRSLAVVRPKQELEIKVKSFAPPYAPQPELYLLPGARRRPPHRMFTPEDQQTPQEDFGTSASHPRLIGRDLDENEPSGELKSSGSSYQAHVAKSPDIQNGYISCDRPQNTSREVNAKPEDCKSDHFPHHPHRTRSPDITNACSPLRPRTPNPGGITDSRQFEANALSQEARRTRSPGFSNSWEQETPSKSLRNARQSNQKIFRNQEQEHRVCQRKKETVAIGVAQMDITSVSKESRILSNSTRDSGIPESLDERDLEYYENQKKKSQQVNQAPESTNAGQGTNQTQNDGYSPVTNQYSLPPPPPLLTFSLKSQLESVPTDKEQLIAEINVTKQERKCLEKTREELVRKAKGLLSQNRLKRNQVRDKWKKKYFESKKVTIPLEETSSKLRQELETYYLKLLHQLEARDTRKQDQKSASNSKNEFIIQITTLKHEIDQLYRSVENAKMKLITEIKLRKQTSTELRVLRAELAQKKTQSSLNRLHGGSVPHSLNASTS</sequence>
<reference evidence="4 5" key="1">
    <citation type="journal article" date="2018" name="Nat. Ecol. Evol.">
        <title>Shark genomes provide insights into elasmobranch evolution and the origin of vertebrates.</title>
        <authorList>
            <person name="Hara Y"/>
            <person name="Yamaguchi K"/>
            <person name="Onimaru K"/>
            <person name="Kadota M"/>
            <person name="Koyanagi M"/>
            <person name="Keeley SD"/>
            <person name="Tatsumi K"/>
            <person name="Tanaka K"/>
            <person name="Motone F"/>
            <person name="Kageyama Y"/>
            <person name="Nozu R"/>
            <person name="Adachi N"/>
            <person name="Nishimura O"/>
            <person name="Nakagawa R"/>
            <person name="Tanegashima C"/>
            <person name="Kiyatake I"/>
            <person name="Matsumoto R"/>
            <person name="Murakumo K"/>
            <person name="Nishida K"/>
            <person name="Terakita A"/>
            <person name="Kuratani S"/>
            <person name="Sato K"/>
            <person name="Hyodo S Kuraku.S."/>
        </authorList>
    </citation>
    <scope>NUCLEOTIDE SEQUENCE [LARGE SCALE GENOMIC DNA]</scope>
</reference>